<dbReference type="RefSeq" id="WP_307276858.1">
    <property type="nucleotide sequence ID" value="NZ_JAUSZT010000002.1"/>
</dbReference>
<gene>
    <name evidence="3" type="ORF">QFZ34_000670</name>
</gene>
<evidence type="ECO:0000256" key="1">
    <source>
        <dbReference type="SAM" id="MobiDB-lite"/>
    </source>
</evidence>
<comment type="caution">
    <text evidence="3">The sequence shown here is derived from an EMBL/GenBank/DDBJ whole genome shotgun (WGS) entry which is preliminary data.</text>
</comment>
<feature type="domain" description="DUF6894" evidence="2">
    <location>
        <begin position="3"/>
        <end position="70"/>
    </location>
</feature>
<proteinExistence type="predicted"/>
<protein>
    <recommendedName>
        <fullName evidence="2">DUF6894 domain-containing protein</fullName>
    </recommendedName>
</protein>
<accession>A0ABU0S404</accession>
<evidence type="ECO:0000313" key="4">
    <source>
        <dbReference type="Proteomes" id="UP001237780"/>
    </source>
</evidence>
<dbReference type="Proteomes" id="UP001237780">
    <property type="component" value="Unassembled WGS sequence"/>
</dbReference>
<dbReference type="InterPro" id="IPR054189">
    <property type="entry name" value="DUF6894"/>
</dbReference>
<dbReference type="Pfam" id="PF21834">
    <property type="entry name" value="DUF6894"/>
    <property type="match status" value="1"/>
</dbReference>
<evidence type="ECO:0000313" key="3">
    <source>
        <dbReference type="EMBL" id="MDQ0995493.1"/>
    </source>
</evidence>
<sequence>MSRYYFDLDNGDGRTRDDEGVELPDNAGAIKEASRIVTDLARDELVECGNGRIWLTIRKSDGNVLAVASLLFDTKFIEFQPAGES</sequence>
<organism evidence="3 4">
    <name type="scientific">Phyllobacterium ifriqiyense</name>
    <dbReference type="NCBI Taxonomy" id="314238"/>
    <lineage>
        <taxon>Bacteria</taxon>
        <taxon>Pseudomonadati</taxon>
        <taxon>Pseudomonadota</taxon>
        <taxon>Alphaproteobacteria</taxon>
        <taxon>Hyphomicrobiales</taxon>
        <taxon>Phyllobacteriaceae</taxon>
        <taxon>Phyllobacterium</taxon>
    </lineage>
</organism>
<reference evidence="3 4" key="1">
    <citation type="submission" date="2023-07" db="EMBL/GenBank/DDBJ databases">
        <title>Comparative genomics of wheat-associated soil bacteria to identify genetic determinants of phenazine resistance.</title>
        <authorList>
            <person name="Mouncey N."/>
        </authorList>
    </citation>
    <scope>NUCLEOTIDE SEQUENCE [LARGE SCALE GENOMIC DNA]</scope>
    <source>
        <strain evidence="3 4">W4I11</strain>
    </source>
</reference>
<name>A0ABU0S404_9HYPH</name>
<dbReference type="EMBL" id="JAUSZT010000002">
    <property type="protein sequence ID" value="MDQ0995493.1"/>
    <property type="molecule type" value="Genomic_DNA"/>
</dbReference>
<evidence type="ECO:0000259" key="2">
    <source>
        <dbReference type="Pfam" id="PF21834"/>
    </source>
</evidence>
<keyword evidence="4" id="KW-1185">Reference proteome</keyword>
<feature type="region of interest" description="Disordered" evidence="1">
    <location>
        <begin position="1"/>
        <end position="23"/>
    </location>
</feature>